<dbReference type="GO" id="GO:0004930">
    <property type="term" value="F:G protein-coupled receptor activity"/>
    <property type="evidence" value="ECO:0007669"/>
    <property type="project" value="InterPro"/>
</dbReference>
<dbReference type="InterPro" id="IPR000344">
    <property type="entry name" value="7TM_GPCR_serpentine_rcpt_Sra"/>
</dbReference>
<organism evidence="7 8">
    <name type="scientific">Caenorhabditis remanei</name>
    <name type="common">Caenorhabditis vulgaris</name>
    <dbReference type="NCBI Taxonomy" id="31234"/>
    <lineage>
        <taxon>Eukaryota</taxon>
        <taxon>Metazoa</taxon>
        <taxon>Ecdysozoa</taxon>
        <taxon>Nematoda</taxon>
        <taxon>Chromadorea</taxon>
        <taxon>Rhabditida</taxon>
        <taxon>Rhabditina</taxon>
        <taxon>Rhabditomorpha</taxon>
        <taxon>Rhabditoidea</taxon>
        <taxon>Rhabditidae</taxon>
        <taxon>Peloderinae</taxon>
        <taxon>Caenorhabditis</taxon>
    </lineage>
</organism>
<feature type="transmembrane region" description="Helical" evidence="6">
    <location>
        <begin position="139"/>
        <end position="161"/>
    </location>
</feature>
<name>A0A6A5HBM4_CAERE</name>
<comment type="subcellular location">
    <subcellularLocation>
        <location evidence="1">Membrane</location>
        <topology evidence="1">Multi-pass membrane protein</topology>
    </subcellularLocation>
</comment>
<feature type="transmembrane region" description="Helical" evidence="6">
    <location>
        <begin position="20"/>
        <end position="42"/>
    </location>
</feature>
<keyword evidence="3 6" id="KW-1133">Transmembrane helix</keyword>
<dbReference type="PANTHER" id="PTHR31357">
    <property type="entry name" value="SERPENTINE RECEPTOR CLASS ALPHA-10"/>
    <property type="match status" value="1"/>
</dbReference>
<dbReference type="RefSeq" id="XP_053588751.1">
    <property type="nucleotide sequence ID" value="XM_053724557.1"/>
</dbReference>
<dbReference type="AlphaFoldDB" id="A0A6A5HBM4"/>
<proteinExistence type="inferred from homology"/>
<keyword evidence="2 6" id="KW-0812">Transmembrane</keyword>
<comment type="similarity">
    <text evidence="5">Belongs to the nematode receptor-like protein sra family.</text>
</comment>
<reference evidence="7 8" key="1">
    <citation type="submission" date="2019-12" db="EMBL/GenBank/DDBJ databases">
        <title>Chromosome-level assembly of the Caenorhabditis remanei genome.</title>
        <authorList>
            <person name="Teterina A.A."/>
            <person name="Willis J.H."/>
            <person name="Phillips P.C."/>
        </authorList>
    </citation>
    <scope>NUCLEOTIDE SEQUENCE [LARGE SCALE GENOMIC DNA]</scope>
    <source>
        <strain evidence="7 8">PX506</strain>
        <tissue evidence="7">Whole organism</tissue>
    </source>
</reference>
<dbReference type="Pfam" id="PF02117">
    <property type="entry name" value="7TM_GPCR_Sra"/>
    <property type="match status" value="1"/>
</dbReference>
<evidence type="ECO:0000256" key="3">
    <source>
        <dbReference type="ARBA" id="ARBA00022989"/>
    </source>
</evidence>
<dbReference type="EMBL" id="WUAV01000002">
    <property type="protein sequence ID" value="KAF1764291.1"/>
    <property type="molecule type" value="Genomic_DNA"/>
</dbReference>
<evidence type="ECO:0000256" key="4">
    <source>
        <dbReference type="ARBA" id="ARBA00023136"/>
    </source>
</evidence>
<evidence type="ECO:0000256" key="5">
    <source>
        <dbReference type="ARBA" id="ARBA00037994"/>
    </source>
</evidence>
<dbReference type="InterPro" id="IPR051080">
    <property type="entry name" value="Nematode_rcpt-like_serp_alpha"/>
</dbReference>
<sequence>MSSPVCAHKYELARLASLNFQISQLVYLISIFSTFISSYYAYKIVHRKSIFQNSTKLLLFQNLFSANLHQIFYGLAAIDRLYKAYLQDSCIPLRAETDCVWFLECLVAGISGMIYGQTGLLVERACATFMKDYEKKKSLTTGALIAFLVLVLSFGTVRIIVWDDPLNGFALSCNAFPKGSAERSSTFFSVCTCISLFNLLMSVLLRKYNKKFEYSTPFVVGPRFRKREVLDSTETICFLTLCQFIFMFIYSFGIYMLKTFRTSLTYEQYYFWVVWLYTIPFTAALFPILLIYRIRWSHFSRVMIIKKFTNTKQTQEDHIKQMKNVWN</sequence>
<feature type="transmembrane region" description="Helical" evidence="6">
    <location>
        <begin position="186"/>
        <end position="205"/>
    </location>
</feature>
<comment type="caution">
    <text evidence="7">The sequence shown here is derived from an EMBL/GenBank/DDBJ whole genome shotgun (WGS) entry which is preliminary data.</text>
</comment>
<feature type="transmembrane region" description="Helical" evidence="6">
    <location>
        <begin position="269"/>
        <end position="292"/>
    </location>
</feature>
<accession>A0A6A5HBM4</accession>
<evidence type="ECO:0000256" key="6">
    <source>
        <dbReference type="SAM" id="Phobius"/>
    </source>
</evidence>
<dbReference type="KEGG" id="crq:GCK72_004238"/>
<gene>
    <name evidence="7" type="ORF">GCK72_004238</name>
</gene>
<dbReference type="GeneID" id="9813569"/>
<dbReference type="GO" id="GO:0004984">
    <property type="term" value="F:olfactory receptor activity"/>
    <property type="evidence" value="ECO:0007669"/>
    <property type="project" value="TreeGrafter"/>
</dbReference>
<evidence type="ECO:0000256" key="1">
    <source>
        <dbReference type="ARBA" id="ARBA00004141"/>
    </source>
</evidence>
<keyword evidence="4 6" id="KW-0472">Membrane</keyword>
<dbReference type="CTD" id="9813569"/>
<dbReference type="PRINTS" id="PR00697">
    <property type="entry name" value="TMPROTEINSRA"/>
</dbReference>
<evidence type="ECO:0000313" key="7">
    <source>
        <dbReference type="EMBL" id="KAF1764291.1"/>
    </source>
</evidence>
<dbReference type="Proteomes" id="UP000483820">
    <property type="component" value="Chromosome II"/>
</dbReference>
<dbReference type="GO" id="GO:0016020">
    <property type="term" value="C:membrane"/>
    <property type="evidence" value="ECO:0007669"/>
    <property type="project" value="UniProtKB-SubCell"/>
</dbReference>
<protein>
    <submittedName>
        <fullName evidence="7">Uncharacterized protein</fullName>
    </submittedName>
</protein>
<evidence type="ECO:0000313" key="8">
    <source>
        <dbReference type="Proteomes" id="UP000483820"/>
    </source>
</evidence>
<feature type="transmembrane region" description="Helical" evidence="6">
    <location>
        <begin position="235"/>
        <end position="257"/>
    </location>
</feature>
<evidence type="ECO:0000256" key="2">
    <source>
        <dbReference type="ARBA" id="ARBA00022692"/>
    </source>
</evidence>
<dbReference type="PANTHER" id="PTHR31357:SF5">
    <property type="entry name" value="SERPENTINE RECEPTOR CLASS ALPHA-1-RELATED"/>
    <property type="match status" value="1"/>
</dbReference>